<reference evidence="1" key="1">
    <citation type="journal article" date="2015" name="Nature">
        <title>Complex archaea that bridge the gap between prokaryotes and eukaryotes.</title>
        <authorList>
            <person name="Spang A."/>
            <person name="Saw J.H."/>
            <person name="Jorgensen S.L."/>
            <person name="Zaremba-Niedzwiedzka K."/>
            <person name="Martijn J."/>
            <person name="Lind A.E."/>
            <person name="van Eijk R."/>
            <person name="Schleper C."/>
            <person name="Guy L."/>
            <person name="Ettema T.J."/>
        </authorList>
    </citation>
    <scope>NUCLEOTIDE SEQUENCE</scope>
</reference>
<dbReference type="InterPro" id="IPR036614">
    <property type="entry name" value="RusA-like_sf"/>
</dbReference>
<dbReference type="EMBL" id="LAZR01045399">
    <property type="protein sequence ID" value="KKK98955.1"/>
    <property type="molecule type" value="Genomic_DNA"/>
</dbReference>
<dbReference type="AlphaFoldDB" id="A0A0F9AKZ4"/>
<organism evidence="1">
    <name type="scientific">marine sediment metagenome</name>
    <dbReference type="NCBI Taxonomy" id="412755"/>
    <lineage>
        <taxon>unclassified sequences</taxon>
        <taxon>metagenomes</taxon>
        <taxon>ecological metagenomes</taxon>
    </lineage>
</organism>
<name>A0A0F9AKZ4_9ZZZZ</name>
<evidence type="ECO:0000313" key="1">
    <source>
        <dbReference type="EMBL" id="KKK98955.1"/>
    </source>
</evidence>
<dbReference type="Gene3D" id="3.30.1330.70">
    <property type="entry name" value="Holliday junction resolvase RusA"/>
    <property type="match status" value="1"/>
</dbReference>
<gene>
    <name evidence="1" type="ORF">LCGC14_2637560</name>
</gene>
<dbReference type="GO" id="GO:0006310">
    <property type="term" value="P:DNA recombination"/>
    <property type="evidence" value="ECO:0007669"/>
    <property type="project" value="InterPro"/>
</dbReference>
<dbReference type="InterPro" id="IPR008822">
    <property type="entry name" value="Endonuclease_RusA-like"/>
</dbReference>
<dbReference type="GO" id="GO:0006281">
    <property type="term" value="P:DNA repair"/>
    <property type="evidence" value="ECO:0007669"/>
    <property type="project" value="InterPro"/>
</dbReference>
<feature type="non-terminal residue" evidence="1">
    <location>
        <position position="1"/>
    </location>
</feature>
<dbReference type="SUPFAM" id="SSF103084">
    <property type="entry name" value="Holliday junction resolvase RusA"/>
    <property type="match status" value="1"/>
</dbReference>
<comment type="caution">
    <text evidence="1">The sequence shown here is derived from an EMBL/GenBank/DDBJ whole genome shotgun (WGS) entry which is preliminary data.</text>
</comment>
<accession>A0A0F9AKZ4</accession>
<protein>
    <submittedName>
        <fullName evidence="1">Uncharacterized protein</fullName>
    </submittedName>
</protein>
<proteinExistence type="predicted"/>
<dbReference type="GO" id="GO:0000287">
    <property type="term" value="F:magnesium ion binding"/>
    <property type="evidence" value="ECO:0007669"/>
    <property type="project" value="InterPro"/>
</dbReference>
<sequence>NKEVKSWNWFPQRAEANDVSNIMRSQYNGPLIDEGVFIIFEFYMPIPTRWSKDLKEKARNGILHHMVKPDSSNLVKFYEDCMNGVIIFDDSRVIWGPPIKLYADIPRTEILIKPFKYEDYIRFKQALGRRIERDSEKAA</sequence>
<dbReference type="Pfam" id="PF05866">
    <property type="entry name" value="RusA"/>
    <property type="match status" value="1"/>
</dbReference>